<dbReference type="SUPFAM" id="SSF51110">
    <property type="entry name" value="alpha-D-mannose-specific plant lectins"/>
    <property type="match status" value="1"/>
</dbReference>
<dbReference type="Gene3D" id="1.10.510.10">
    <property type="entry name" value="Transferase(Phosphotransferase) domain 1"/>
    <property type="match status" value="1"/>
</dbReference>
<dbReference type="CDD" id="cd00028">
    <property type="entry name" value="B_lectin"/>
    <property type="match status" value="1"/>
</dbReference>
<feature type="domain" description="Bulb-type lectin" evidence="4">
    <location>
        <begin position="56"/>
        <end position="181"/>
    </location>
</feature>
<dbReference type="Pfam" id="PF01453">
    <property type="entry name" value="B_lectin"/>
    <property type="match status" value="1"/>
</dbReference>
<sequence>MCHLCLSLASHRHLISCILRSSSNSHSTSINPTSWTNNISLPYANFARIILSDGNATAAFQNKTISSGSNFGSVCAFRSAYDGDGRFFLVVALLTIYTDKYSNLSIQDYANIWSANRNRPVGENAKLQLLVDGNLELRDADGSLVWSTNTSNKSVAGMKMMDTGNLVLYDANNNIVWQSFDHPTDTLLPGQKLVRGQKLVSSVSNDNISEGNFYFSVTSKGLFGFYQTNVPQMYLKFYGENLESIELNYDGSEDIVLYVNASAFDVSRLLYQASVRGRRGPFLKFESNGHFILYDSSGIKADDMLTGYLSKCDYPTVCSDYELCSNGMCSCPPGLVRDNQTNAQDKSGCSEINATTCENLQYQSLLAYENVYHFSYIDDDAAARKGTDVESCKKECLKNCSCKVALFRSQPEECMHLLPIFMRKAEEDQLVDMVDRSNQDKQLHNSEAVQMMKVAIWCLQSDYKRRPSMSDVVKVVEGNLEVEADLDYTIHNPTTVAATIRGRAGNHNSNTAIPSIGTEVI</sequence>
<dbReference type="InterPro" id="IPR036426">
    <property type="entry name" value="Bulb-type_lectin_dom_sf"/>
</dbReference>
<evidence type="ECO:0000256" key="1">
    <source>
        <dbReference type="ARBA" id="ARBA00022729"/>
    </source>
</evidence>
<evidence type="ECO:0000259" key="5">
    <source>
        <dbReference type="PROSITE" id="PS50948"/>
    </source>
</evidence>
<name>A0A6A6LR18_HEVBR</name>
<dbReference type="Gene3D" id="2.90.10.10">
    <property type="entry name" value="Bulb-type lectin domain"/>
    <property type="match status" value="2"/>
</dbReference>
<evidence type="ECO:0000313" key="6">
    <source>
        <dbReference type="EMBL" id="KAF2302957.1"/>
    </source>
</evidence>
<accession>A0A6A6LR18</accession>
<dbReference type="PROSITE" id="PS50948">
    <property type="entry name" value="PAN"/>
    <property type="match status" value="1"/>
</dbReference>
<dbReference type="InterPro" id="IPR003609">
    <property type="entry name" value="Pan_app"/>
</dbReference>
<reference evidence="6 7" key="1">
    <citation type="journal article" date="2020" name="Mol. Plant">
        <title>The Chromosome-Based Rubber Tree Genome Provides New Insights into Spurge Genome Evolution and Rubber Biosynthesis.</title>
        <authorList>
            <person name="Liu J."/>
            <person name="Shi C."/>
            <person name="Shi C.C."/>
            <person name="Li W."/>
            <person name="Zhang Q.J."/>
            <person name="Zhang Y."/>
            <person name="Li K."/>
            <person name="Lu H.F."/>
            <person name="Shi C."/>
            <person name="Zhu S.T."/>
            <person name="Xiao Z.Y."/>
            <person name="Nan H."/>
            <person name="Yue Y."/>
            <person name="Zhu X.G."/>
            <person name="Wu Y."/>
            <person name="Hong X.N."/>
            <person name="Fan G.Y."/>
            <person name="Tong Y."/>
            <person name="Zhang D."/>
            <person name="Mao C.L."/>
            <person name="Liu Y.L."/>
            <person name="Hao S.J."/>
            <person name="Liu W.Q."/>
            <person name="Lv M.Q."/>
            <person name="Zhang H.B."/>
            <person name="Liu Y."/>
            <person name="Hu-Tang G.R."/>
            <person name="Wang J.P."/>
            <person name="Wang J.H."/>
            <person name="Sun Y.H."/>
            <person name="Ni S.B."/>
            <person name="Chen W.B."/>
            <person name="Zhang X.C."/>
            <person name="Jiao Y.N."/>
            <person name="Eichler E.E."/>
            <person name="Li G.H."/>
            <person name="Liu X."/>
            <person name="Gao L.Z."/>
        </authorList>
    </citation>
    <scope>NUCLEOTIDE SEQUENCE [LARGE SCALE GENOMIC DNA]</scope>
    <source>
        <strain evidence="7">cv. GT1</strain>
        <tissue evidence="6">Leaf</tissue>
    </source>
</reference>
<dbReference type="EMBL" id="JAAGAX010000009">
    <property type="protein sequence ID" value="KAF2302957.1"/>
    <property type="molecule type" value="Genomic_DNA"/>
</dbReference>
<evidence type="ECO:0000313" key="7">
    <source>
        <dbReference type="Proteomes" id="UP000467840"/>
    </source>
</evidence>
<evidence type="ECO:0000256" key="3">
    <source>
        <dbReference type="ARBA" id="ARBA00023180"/>
    </source>
</evidence>
<dbReference type="Proteomes" id="UP000467840">
    <property type="component" value="Chromosome 16"/>
</dbReference>
<keyword evidence="7" id="KW-1185">Reference proteome</keyword>
<dbReference type="SMART" id="SM00108">
    <property type="entry name" value="B_lectin"/>
    <property type="match status" value="1"/>
</dbReference>
<comment type="caution">
    <text evidence="6">The sequence shown here is derived from an EMBL/GenBank/DDBJ whole genome shotgun (WGS) entry which is preliminary data.</text>
</comment>
<keyword evidence="1" id="KW-0732">Signal</keyword>
<dbReference type="FunFam" id="2.90.10.30:FF:000003">
    <property type="entry name" value="Os04g0303100 protein"/>
    <property type="match status" value="1"/>
</dbReference>
<gene>
    <name evidence="6" type="ORF">GH714_011818</name>
</gene>
<evidence type="ECO:0000259" key="4">
    <source>
        <dbReference type="PROSITE" id="PS50927"/>
    </source>
</evidence>
<keyword evidence="2" id="KW-1015">Disulfide bond</keyword>
<dbReference type="PANTHER" id="PTHR47976">
    <property type="entry name" value="G-TYPE LECTIN S-RECEPTOR-LIKE SERINE/THREONINE-PROTEIN KINASE SD2-5"/>
    <property type="match status" value="1"/>
</dbReference>
<dbReference type="InterPro" id="IPR051343">
    <property type="entry name" value="G-type_lectin_kinases/EP1-like"/>
</dbReference>
<protein>
    <recommendedName>
        <fullName evidence="8">Bulb-type lectin domain-containing protein</fullName>
    </recommendedName>
</protein>
<evidence type="ECO:0000256" key="2">
    <source>
        <dbReference type="ARBA" id="ARBA00023157"/>
    </source>
</evidence>
<keyword evidence="3" id="KW-0325">Glycoprotein</keyword>
<feature type="domain" description="Apple" evidence="5">
    <location>
        <begin position="357"/>
        <end position="438"/>
    </location>
</feature>
<proteinExistence type="predicted"/>
<dbReference type="AlphaFoldDB" id="A0A6A6LR18"/>
<dbReference type="PROSITE" id="PS50927">
    <property type="entry name" value="BULB_LECTIN"/>
    <property type="match status" value="1"/>
</dbReference>
<evidence type="ECO:0008006" key="8">
    <source>
        <dbReference type="Google" id="ProtNLM"/>
    </source>
</evidence>
<dbReference type="PANTHER" id="PTHR47976:SF110">
    <property type="entry name" value="RECEPTOR-LIKE SERINE_THREONINE-PROTEIN KINASE"/>
    <property type="match status" value="1"/>
</dbReference>
<dbReference type="InterPro" id="IPR001480">
    <property type="entry name" value="Bulb-type_lectin_dom"/>
</dbReference>
<organism evidence="6 7">
    <name type="scientific">Hevea brasiliensis</name>
    <name type="common">Para rubber tree</name>
    <name type="synonym">Siphonia brasiliensis</name>
    <dbReference type="NCBI Taxonomy" id="3981"/>
    <lineage>
        <taxon>Eukaryota</taxon>
        <taxon>Viridiplantae</taxon>
        <taxon>Streptophyta</taxon>
        <taxon>Embryophyta</taxon>
        <taxon>Tracheophyta</taxon>
        <taxon>Spermatophyta</taxon>
        <taxon>Magnoliopsida</taxon>
        <taxon>eudicotyledons</taxon>
        <taxon>Gunneridae</taxon>
        <taxon>Pentapetalae</taxon>
        <taxon>rosids</taxon>
        <taxon>fabids</taxon>
        <taxon>Malpighiales</taxon>
        <taxon>Euphorbiaceae</taxon>
        <taxon>Crotonoideae</taxon>
        <taxon>Micrandreae</taxon>
        <taxon>Hevea</taxon>
    </lineage>
</organism>